<gene>
    <name evidence="1" type="ORF">J2X78_001451</name>
</gene>
<evidence type="ECO:0000313" key="2">
    <source>
        <dbReference type="Proteomes" id="UP001246858"/>
    </source>
</evidence>
<reference evidence="1" key="1">
    <citation type="submission" date="2023-07" db="EMBL/GenBank/DDBJ databases">
        <title>Sorghum-associated microbial communities from plants grown in Nebraska, USA.</title>
        <authorList>
            <person name="Schachtman D."/>
        </authorList>
    </citation>
    <scope>NUCLEOTIDE SEQUENCE</scope>
    <source>
        <strain evidence="1">2697</strain>
    </source>
</reference>
<accession>A0ACC6KUI1</accession>
<organism evidence="1 2">
    <name type="scientific">Pedobacter africanus</name>
    <dbReference type="NCBI Taxonomy" id="151894"/>
    <lineage>
        <taxon>Bacteria</taxon>
        <taxon>Pseudomonadati</taxon>
        <taxon>Bacteroidota</taxon>
        <taxon>Sphingobacteriia</taxon>
        <taxon>Sphingobacteriales</taxon>
        <taxon>Sphingobacteriaceae</taxon>
        <taxon>Pedobacter</taxon>
    </lineage>
</organism>
<name>A0ACC6KUI1_9SPHI</name>
<dbReference type="EMBL" id="JAVDTF010000001">
    <property type="protein sequence ID" value="MDR6782899.1"/>
    <property type="molecule type" value="Genomic_DNA"/>
</dbReference>
<evidence type="ECO:0000313" key="1">
    <source>
        <dbReference type="EMBL" id="MDR6782899.1"/>
    </source>
</evidence>
<proteinExistence type="predicted"/>
<sequence length="175" mass="20517">MKKILSVLLIILTKIAFAQSISVKDFDTIVVKQKHPKSLSGDTYRFIERKIPFYSISGSAPYNQNGNIQVTAETFRNNSTQEILQVSVRETDSIKHIISIEIRYTAPKPVIQEMEKSFRENGYRYKKRKKQYIRKKTRKEYQMITTRANCLYVSEFDQQPEIVFTTHKDLPKSTK</sequence>
<dbReference type="Proteomes" id="UP001246858">
    <property type="component" value="Unassembled WGS sequence"/>
</dbReference>
<protein>
    <submittedName>
        <fullName evidence="1">Uncharacterized protein</fullName>
    </submittedName>
</protein>
<keyword evidence="2" id="KW-1185">Reference proteome</keyword>
<comment type="caution">
    <text evidence="1">The sequence shown here is derived from an EMBL/GenBank/DDBJ whole genome shotgun (WGS) entry which is preliminary data.</text>
</comment>